<organism evidence="5 6">
    <name type="scientific">Notiomystis cincta</name>
    <dbReference type="NCBI Taxonomy" id="366454"/>
    <lineage>
        <taxon>Eukaryota</taxon>
        <taxon>Metazoa</taxon>
        <taxon>Chordata</taxon>
        <taxon>Craniata</taxon>
        <taxon>Vertebrata</taxon>
        <taxon>Euteleostomi</taxon>
        <taxon>Archelosauria</taxon>
        <taxon>Archosauria</taxon>
        <taxon>Dinosauria</taxon>
        <taxon>Saurischia</taxon>
        <taxon>Theropoda</taxon>
        <taxon>Coelurosauria</taxon>
        <taxon>Aves</taxon>
        <taxon>Neognathae</taxon>
        <taxon>Neoaves</taxon>
        <taxon>Telluraves</taxon>
        <taxon>Australaves</taxon>
        <taxon>Passeriformes</taxon>
        <taxon>Notiomystidae</taxon>
        <taxon>Notiomystis</taxon>
    </lineage>
</organism>
<dbReference type="AlphaFoldDB" id="A0A7K6V7Z5"/>
<evidence type="ECO:0000256" key="3">
    <source>
        <dbReference type="RuleBase" id="RU361235"/>
    </source>
</evidence>
<dbReference type="Gene3D" id="3.40.50.1820">
    <property type="entry name" value="alpha/beta hydrolase"/>
    <property type="match status" value="1"/>
</dbReference>
<dbReference type="SUPFAM" id="SSF53474">
    <property type="entry name" value="alpha/beta-Hydrolases"/>
    <property type="match status" value="1"/>
</dbReference>
<dbReference type="InterPro" id="IPR019826">
    <property type="entry name" value="Carboxylesterase_B_AS"/>
</dbReference>
<comment type="similarity">
    <text evidence="1 3">Belongs to the type-B carboxylesterase/lipase family.</text>
</comment>
<feature type="domain" description="Carboxylesterase type B" evidence="4">
    <location>
        <begin position="2"/>
        <end position="228"/>
    </location>
</feature>
<dbReference type="InterPro" id="IPR002018">
    <property type="entry name" value="CarbesteraseB"/>
</dbReference>
<sequence length="229" mass="24731">QPEAETKYGRVQGYQFKVDTAERTVNVFLGIPFAKPPVGPLRFAEPQAPEPWKGVRNATSYPPMCLQDRVQGQYISDFITNRKEKVTLQVSEDCLYLNVYTPASTGKQEKLPVLVWIHGGGLIVGAASSYDGSALAAFDNVVVVTIQYRLGIAGYFCTGDNHARGNWGYLDQVMALQWIQENIIHFGGDPGSITIFGESAGGISVSALVLSPLGKGLFQKAISESGTAA</sequence>
<evidence type="ECO:0000313" key="5">
    <source>
        <dbReference type="EMBL" id="NWX31187.1"/>
    </source>
</evidence>
<gene>
    <name evidence="5" type="primary">Sasb_1</name>
    <name evidence="5" type="ORF">NOTCIN_R10104</name>
</gene>
<dbReference type="InterPro" id="IPR019819">
    <property type="entry name" value="Carboxylesterase_B_CS"/>
</dbReference>
<dbReference type="InterPro" id="IPR050309">
    <property type="entry name" value="Type-B_Carboxylest/Lipase"/>
</dbReference>
<dbReference type="Pfam" id="PF00135">
    <property type="entry name" value="COesterase"/>
    <property type="match status" value="1"/>
</dbReference>
<feature type="non-terminal residue" evidence="5">
    <location>
        <position position="229"/>
    </location>
</feature>
<dbReference type="GO" id="GO:0016787">
    <property type="term" value="F:hydrolase activity"/>
    <property type="evidence" value="ECO:0007669"/>
    <property type="project" value="UniProtKB-KW"/>
</dbReference>
<dbReference type="PANTHER" id="PTHR11559">
    <property type="entry name" value="CARBOXYLESTERASE"/>
    <property type="match status" value="1"/>
</dbReference>
<keyword evidence="6" id="KW-1185">Reference proteome</keyword>
<dbReference type="EMBL" id="VZRX01010849">
    <property type="protein sequence ID" value="NWX31187.1"/>
    <property type="molecule type" value="Genomic_DNA"/>
</dbReference>
<protein>
    <recommendedName>
        <fullName evidence="3">Carboxylic ester hydrolase</fullName>
        <ecNumber evidence="3">3.1.1.-</ecNumber>
    </recommendedName>
</protein>
<dbReference type="Proteomes" id="UP000579558">
    <property type="component" value="Unassembled WGS sequence"/>
</dbReference>
<name>A0A7K6V7Z5_9PASS</name>
<evidence type="ECO:0000259" key="4">
    <source>
        <dbReference type="Pfam" id="PF00135"/>
    </source>
</evidence>
<reference evidence="5 6" key="1">
    <citation type="submission" date="2019-09" db="EMBL/GenBank/DDBJ databases">
        <title>Bird 10,000 Genomes (B10K) Project - Family phase.</title>
        <authorList>
            <person name="Zhang G."/>
        </authorList>
    </citation>
    <scope>NUCLEOTIDE SEQUENCE [LARGE SCALE GENOMIC DNA]</scope>
    <source>
        <strain evidence="5">B10K-DU-029-75</strain>
    </source>
</reference>
<dbReference type="EC" id="3.1.1.-" evidence="3"/>
<dbReference type="PROSITE" id="PS00122">
    <property type="entry name" value="CARBOXYLESTERASE_B_1"/>
    <property type="match status" value="1"/>
</dbReference>
<dbReference type="OrthoDB" id="3200163at2759"/>
<evidence type="ECO:0000256" key="2">
    <source>
        <dbReference type="ARBA" id="ARBA00022801"/>
    </source>
</evidence>
<comment type="caution">
    <text evidence="5">The sequence shown here is derived from an EMBL/GenBank/DDBJ whole genome shotgun (WGS) entry which is preliminary data.</text>
</comment>
<proteinExistence type="inferred from homology"/>
<evidence type="ECO:0000313" key="6">
    <source>
        <dbReference type="Proteomes" id="UP000579558"/>
    </source>
</evidence>
<evidence type="ECO:0000256" key="1">
    <source>
        <dbReference type="ARBA" id="ARBA00005964"/>
    </source>
</evidence>
<keyword evidence="2 3" id="KW-0378">Hydrolase</keyword>
<accession>A0A7K6V7Z5</accession>
<dbReference type="PROSITE" id="PS00941">
    <property type="entry name" value="CARBOXYLESTERASE_B_2"/>
    <property type="match status" value="1"/>
</dbReference>
<dbReference type="InterPro" id="IPR029058">
    <property type="entry name" value="AB_hydrolase_fold"/>
</dbReference>
<feature type="non-terminal residue" evidence="5">
    <location>
        <position position="1"/>
    </location>
</feature>